<protein>
    <recommendedName>
        <fullName evidence="6">DUF4218 domain-containing protein</fullName>
    </recommendedName>
</protein>
<dbReference type="PANTHER" id="PTHR48258:SF3">
    <property type="entry name" value="FK506-BINDING PROTEIN 4-LIKE ISOFORM X1"/>
    <property type="match status" value="1"/>
</dbReference>
<dbReference type="InterPro" id="IPR021820">
    <property type="entry name" value="S-locus_recpt_kinase_C"/>
</dbReference>
<evidence type="ECO:0000313" key="4">
    <source>
        <dbReference type="EMBL" id="CAA7042361.1"/>
    </source>
</evidence>
<evidence type="ECO:0000313" key="3">
    <source>
        <dbReference type="EMBL" id="CAA7022711.1"/>
    </source>
</evidence>
<proteinExistence type="predicted"/>
<dbReference type="Proteomes" id="UP000467841">
    <property type="component" value="Unassembled WGS sequence"/>
</dbReference>
<feature type="domain" description="S-locus receptor kinase C-terminal" evidence="1">
    <location>
        <begin position="268"/>
        <end position="315"/>
    </location>
</feature>
<dbReference type="Pfam" id="PF13960">
    <property type="entry name" value="DUF4218"/>
    <property type="match status" value="1"/>
</dbReference>
<dbReference type="Pfam" id="PF11883">
    <property type="entry name" value="DUF3403"/>
    <property type="match status" value="1"/>
</dbReference>
<sequence>MNTVLNVQGKTKDNLNSRLDLHEYCSRRVLHVPTNGKPPVPAFRLDANAKEEFFDWIDDKVRFPDGYASNLRNCIDHGKGKFTGMKSHDCHVVMQHLLPFAFAGLLPPHVHEAIAEILCNLEIVFPPSFFDVMEHLAIYLPREAELGGPIQYRWMYPYERFMFHLKKKVKNLSRVEGFIVAQSINEETSNFAEFYFPTQVRTKTRKPGRHDDGGEKPHYPVYVPNIFSQIGRLNGKGKKQKLTAEEQNHLHMYILTNCEEIEEYKSHAALSQPKPPGYCHPSLVRRTFDVGSSSSKPPDESWTAADITLSLIQPR</sequence>
<name>A0A6D2I2S1_9BRAS</name>
<organism evidence="3 5">
    <name type="scientific">Microthlaspi erraticum</name>
    <dbReference type="NCBI Taxonomy" id="1685480"/>
    <lineage>
        <taxon>Eukaryota</taxon>
        <taxon>Viridiplantae</taxon>
        <taxon>Streptophyta</taxon>
        <taxon>Embryophyta</taxon>
        <taxon>Tracheophyta</taxon>
        <taxon>Spermatophyta</taxon>
        <taxon>Magnoliopsida</taxon>
        <taxon>eudicotyledons</taxon>
        <taxon>Gunneridae</taxon>
        <taxon>Pentapetalae</taxon>
        <taxon>rosids</taxon>
        <taxon>malvids</taxon>
        <taxon>Brassicales</taxon>
        <taxon>Brassicaceae</taxon>
        <taxon>Coluteocarpeae</taxon>
        <taxon>Microthlaspi</taxon>
    </lineage>
</organism>
<gene>
    <name evidence="4" type="ORF">MERR_LOCUS29596</name>
    <name evidence="3" type="ORF">MERR_LOCUS9946</name>
</gene>
<evidence type="ECO:0008006" key="6">
    <source>
        <dbReference type="Google" id="ProtNLM"/>
    </source>
</evidence>
<reference evidence="3 5" key="1">
    <citation type="submission" date="2020-01" db="EMBL/GenBank/DDBJ databases">
        <authorList>
            <person name="Mishra B."/>
        </authorList>
    </citation>
    <scope>NUCLEOTIDE SEQUENCE [LARGE SCALE GENOMIC DNA]</scope>
</reference>
<accession>A0A6D2I2S1</accession>
<feature type="domain" description="DUF4218" evidence="2">
    <location>
        <begin position="109"/>
        <end position="210"/>
    </location>
</feature>
<evidence type="ECO:0000313" key="5">
    <source>
        <dbReference type="Proteomes" id="UP000467841"/>
    </source>
</evidence>
<dbReference type="EMBL" id="CACVBM020000721">
    <property type="protein sequence ID" value="CAA7022711.1"/>
    <property type="molecule type" value="Genomic_DNA"/>
</dbReference>
<dbReference type="InterPro" id="IPR025452">
    <property type="entry name" value="DUF4218"/>
</dbReference>
<dbReference type="PANTHER" id="PTHR48258">
    <property type="entry name" value="DUF4218 DOMAIN-CONTAINING PROTEIN-RELATED"/>
    <property type="match status" value="1"/>
</dbReference>
<dbReference type="EMBL" id="CACVBM020001267">
    <property type="protein sequence ID" value="CAA7042361.1"/>
    <property type="molecule type" value="Genomic_DNA"/>
</dbReference>
<dbReference type="GO" id="GO:0004674">
    <property type="term" value="F:protein serine/threonine kinase activity"/>
    <property type="evidence" value="ECO:0007669"/>
    <property type="project" value="InterPro"/>
</dbReference>
<dbReference type="OrthoDB" id="1099628at2759"/>
<dbReference type="AlphaFoldDB" id="A0A6D2I2S1"/>
<evidence type="ECO:0000259" key="1">
    <source>
        <dbReference type="Pfam" id="PF11883"/>
    </source>
</evidence>
<keyword evidence="5" id="KW-1185">Reference proteome</keyword>
<evidence type="ECO:0000259" key="2">
    <source>
        <dbReference type="Pfam" id="PF13960"/>
    </source>
</evidence>